<dbReference type="SMART" id="SM00028">
    <property type="entry name" value="TPR"/>
    <property type="match status" value="7"/>
</dbReference>
<dbReference type="InterPro" id="IPR019734">
    <property type="entry name" value="TPR_rpt"/>
</dbReference>
<reference evidence="3 4" key="1">
    <citation type="submission" date="2024-09" db="EMBL/GenBank/DDBJ databases">
        <title>Rethinking Asexuality: The Enigmatic Case of Functional Sexual Genes in Lepraria (Stereocaulaceae).</title>
        <authorList>
            <person name="Doellman M."/>
            <person name="Sun Y."/>
            <person name="Barcenas-Pena A."/>
            <person name="Lumbsch H.T."/>
            <person name="Grewe F."/>
        </authorList>
    </citation>
    <scope>NUCLEOTIDE SEQUENCE [LARGE SCALE GENOMIC DNA]</scope>
    <source>
        <strain evidence="3 4">Grewe 0041</strain>
    </source>
</reference>
<comment type="caution">
    <text evidence="3">The sequence shown here is derived from an EMBL/GenBank/DDBJ whole genome shotgun (WGS) entry which is preliminary data.</text>
</comment>
<dbReference type="Pfam" id="PF13424">
    <property type="entry name" value="TPR_12"/>
    <property type="match status" value="2"/>
</dbReference>
<keyword evidence="4" id="KW-1185">Reference proteome</keyword>
<name>A0ABR4B1Y6_9LECA</name>
<feature type="region of interest" description="Disordered" evidence="1">
    <location>
        <begin position="70"/>
        <end position="98"/>
    </location>
</feature>
<evidence type="ECO:0000313" key="4">
    <source>
        <dbReference type="Proteomes" id="UP001590951"/>
    </source>
</evidence>
<sequence>MDHVYPDMSAFVAPGSSATPNQAPELYGNNPDFEGHALGSLGPLGYLGPTDHYISNSVDISPVPYTCPPSNASPASDHHQVLAPSMGPPTKTRKRKAPTLRAVEWEPYKARIIELHITQNPPLSLKEVKDTMEREFGFVAEVRQYRTRVSQWGLDKNIKPQEMKAIVRKRQTRKLVETDKKPLHFEIRGSSVEPKKVDGWMKRNNVPESILYHPSPAADTPSAVYCWTESSAPSPAGSMRTREFSVGGAVSIPQTHQPFSPTSSISSILEAASGSFVGQSPAPIYQTDPTGYTGLGPVEHRYRGADEAHLRQILSENETLYGTDHYNYRHMLKSLGELMMDQGRYKSAEEIFRRLVRTAQNVDGNDSKNMLDALDLLGTILYREGLYSQSEKLFRRTCASRRKTQGLEHSETLRSRANLASTYRKQGRYVEAEELVLQVVETSKRVLGDGHPDTLTSRAELALTYWKQGRYTKAEELGLQVVETIKRVLGDEHPHTLTSRANLALTYWKQGRYTEAEELELQVVETSKRVLGDEHPDTLSSRANLAWTYPKQGRYTEAEELELQVVETIKRVLGDEHPDTLTTRANLALTYRKQGRYTEAEELGLQVMETRQRVLGDEHPDTLSSRAELTYILSSRAELASTYRKQGRYTEAEELGLQVVEMSKRLLGTSIQIH</sequence>
<dbReference type="PANTHER" id="PTHR46082:SF11">
    <property type="entry name" value="AAA+ ATPASE DOMAIN-CONTAINING PROTEIN-RELATED"/>
    <property type="match status" value="1"/>
</dbReference>
<dbReference type="InterPro" id="IPR025676">
    <property type="entry name" value="Clr5_dom"/>
</dbReference>
<dbReference type="PRINTS" id="PR00381">
    <property type="entry name" value="KINESINLIGHT"/>
</dbReference>
<dbReference type="Proteomes" id="UP001590951">
    <property type="component" value="Unassembled WGS sequence"/>
</dbReference>
<dbReference type="Gene3D" id="1.25.40.10">
    <property type="entry name" value="Tetratricopeptide repeat domain"/>
    <property type="match status" value="3"/>
</dbReference>
<dbReference type="SUPFAM" id="SSF48452">
    <property type="entry name" value="TPR-like"/>
    <property type="match status" value="2"/>
</dbReference>
<dbReference type="PANTHER" id="PTHR46082">
    <property type="entry name" value="ATP/GTP-BINDING PROTEIN-RELATED"/>
    <property type="match status" value="1"/>
</dbReference>
<proteinExistence type="predicted"/>
<dbReference type="InterPro" id="IPR053137">
    <property type="entry name" value="NLR-like"/>
</dbReference>
<organism evidence="3 4">
    <name type="scientific">Lepraria finkii</name>
    <dbReference type="NCBI Taxonomy" id="1340010"/>
    <lineage>
        <taxon>Eukaryota</taxon>
        <taxon>Fungi</taxon>
        <taxon>Dikarya</taxon>
        <taxon>Ascomycota</taxon>
        <taxon>Pezizomycotina</taxon>
        <taxon>Lecanoromycetes</taxon>
        <taxon>OSLEUM clade</taxon>
        <taxon>Lecanoromycetidae</taxon>
        <taxon>Lecanorales</taxon>
        <taxon>Lecanorineae</taxon>
        <taxon>Stereocaulaceae</taxon>
        <taxon>Lepraria</taxon>
    </lineage>
</organism>
<dbReference type="EMBL" id="JBHFEH010000031">
    <property type="protein sequence ID" value="KAL2051864.1"/>
    <property type="molecule type" value="Genomic_DNA"/>
</dbReference>
<dbReference type="Pfam" id="PF14420">
    <property type="entry name" value="Clr5"/>
    <property type="match status" value="1"/>
</dbReference>
<dbReference type="Pfam" id="PF13374">
    <property type="entry name" value="TPR_10"/>
    <property type="match status" value="4"/>
</dbReference>
<dbReference type="InterPro" id="IPR011990">
    <property type="entry name" value="TPR-like_helical_dom_sf"/>
</dbReference>
<feature type="domain" description="Clr5" evidence="2">
    <location>
        <begin position="104"/>
        <end position="156"/>
    </location>
</feature>
<gene>
    <name evidence="3" type="ORF">ABVK25_007779</name>
</gene>
<evidence type="ECO:0000256" key="1">
    <source>
        <dbReference type="SAM" id="MobiDB-lite"/>
    </source>
</evidence>
<protein>
    <recommendedName>
        <fullName evidence="2">Clr5 domain-containing protein</fullName>
    </recommendedName>
</protein>
<accession>A0ABR4B1Y6</accession>
<evidence type="ECO:0000259" key="2">
    <source>
        <dbReference type="Pfam" id="PF14420"/>
    </source>
</evidence>
<evidence type="ECO:0000313" key="3">
    <source>
        <dbReference type="EMBL" id="KAL2051864.1"/>
    </source>
</evidence>